<feature type="transmembrane region" description="Helical" evidence="8">
    <location>
        <begin position="74"/>
        <end position="97"/>
    </location>
</feature>
<dbReference type="GeneID" id="59347884"/>
<evidence type="ECO:0000256" key="4">
    <source>
        <dbReference type="ARBA" id="ARBA00022723"/>
    </source>
</evidence>
<dbReference type="EMBL" id="JACAZF010000007">
    <property type="protein sequence ID" value="KAF7299222.1"/>
    <property type="molecule type" value="Genomic_DNA"/>
</dbReference>
<evidence type="ECO:0000256" key="8">
    <source>
        <dbReference type="SAM" id="Phobius"/>
    </source>
</evidence>
<keyword evidence="6" id="KW-0408">Iron</keyword>
<dbReference type="InterPro" id="IPR000701">
    <property type="entry name" value="SuccDH_FuR_B_TM-su"/>
</dbReference>
<dbReference type="InterPro" id="IPR014314">
    <property type="entry name" value="Succ_DH_cytb556"/>
</dbReference>
<dbReference type="Gene3D" id="1.20.1300.10">
    <property type="entry name" value="Fumarate reductase/succinate dehydrogenase, transmembrane subunit"/>
    <property type="match status" value="1"/>
</dbReference>
<keyword evidence="3 8" id="KW-0812">Transmembrane</keyword>
<name>A0A8H6VZ86_9AGAR</name>
<dbReference type="GO" id="GO:0046872">
    <property type="term" value="F:metal ion binding"/>
    <property type="evidence" value="ECO:0007669"/>
    <property type="project" value="UniProtKB-KW"/>
</dbReference>
<comment type="caution">
    <text evidence="9">The sequence shown here is derived from an EMBL/GenBank/DDBJ whole genome shotgun (WGS) entry which is preliminary data.</text>
</comment>
<accession>A0A8H6VZ86</accession>
<dbReference type="SUPFAM" id="SSF81343">
    <property type="entry name" value="Fumarate reductase respiratory complex transmembrane subunits"/>
    <property type="match status" value="1"/>
</dbReference>
<proteinExistence type="predicted"/>
<evidence type="ECO:0000313" key="9">
    <source>
        <dbReference type="EMBL" id="KAF7299222.1"/>
    </source>
</evidence>
<evidence type="ECO:0000313" key="10">
    <source>
        <dbReference type="Proteomes" id="UP000636479"/>
    </source>
</evidence>
<keyword evidence="7 8" id="KW-0472">Membrane</keyword>
<dbReference type="AlphaFoldDB" id="A0A8H6VZ86"/>
<dbReference type="RefSeq" id="XP_037218610.1">
    <property type="nucleotide sequence ID" value="XM_037365368.1"/>
</dbReference>
<dbReference type="GO" id="GO:0016020">
    <property type="term" value="C:membrane"/>
    <property type="evidence" value="ECO:0007669"/>
    <property type="project" value="UniProtKB-SubCell"/>
</dbReference>
<sequence>MLSTRAVGLSSPLRQAILGRALVRSPVALAKRSVQTESLPPSAAVDILNQQRLRRPSSPHFTIYQPQMTWIPSIFHRATGGALSALLYAFSLAYVVAPGTFDSAHVVEFVAGMPDAVKYAGKTLLAAPLLFHSFNGVRHLGWDMLKFMNVKGMYQTGYTVLAATAIGTVGLVLM</sequence>
<dbReference type="PANTHER" id="PTHR10978:SF5">
    <property type="entry name" value="SUCCINATE DEHYDROGENASE CYTOCHROME B560 SUBUNIT, MITOCHONDRIAL"/>
    <property type="match status" value="1"/>
</dbReference>
<dbReference type="NCBIfam" id="TIGR02970">
    <property type="entry name" value="succ_dehyd_cytB"/>
    <property type="match status" value="1"/>
</dbReference>
<dbReference type="Pfam" id="PF01127">
    <property type="entry name" value="Sdh_cyt"/>
    <property type="match status" value="1"/>
</dbReference>
<organism evidence="9 10">
    <name type="scientific">Mycena indigotica</name>
    <dbReference type="NCBI Taxonomy" id="2126181"/>
    <lineage>
        <taxon>Eukaryota</taxon>
        <taxon>Fungi</taxon>
        <taxon>Dikarya</taxon>
        <taxon>Basidiomycota</taxon>
        <taxon>Agaricomycotina</taxon>
        <taxon>Agaricomycetes</taxon>
        <taxon>Agaricomycetidae</taxon>
        <taxon>Agaricales</taxon>
        <taxon>Marasmiineae</taxon>
        <taxon>Mycenaceae</taxon>
        <taxon>Mycena</taxon>
    </lineage>
</organism>
<evidence type="ECO:0000256" key="1">
    <source>
        <dbReference type="ARBA" id="ARBA00004370"/>
    </source>
</evidence>
<feature type="transmembrane region" description="Helical" evidence="8">
    <location>
        <begin position="152"/>
        <end position="173"/>
    </location>
</feature>
<reference evidence="9" key="1">
    <citation type="submission" date="2020-05" db="EMBL/GenBank/DDBJ databases">
        <title>Mycena genomes resolve the evolution of fungal bioluminescence.</title>
        <authorList>
            <person name="Tsai I.J."/>
        </authorList>
    </citation>
    <scope>NUCLEOTIDE SEQUENCE</scope>
    <source>
        <strain evidence="9">171206Taipei</strain>
    </source>
</reference>
<dbReference type="CDD" id="cd03499">
    <property type="entry name" value="SQR_TypeC_SdhC"/>
    <property type="match status" value="1"/>
</dbReference>
<dbReference type="OrthoDB" id="588261at2759"/>
<dbReference type="GO" id="GO:0005739">
    <property type="term" value="C:mitochondrion"/>
    <property type="evidence" value="ECO:0007669"/>
    <property type="project" value="GOC"/>
</dbReference>
<keyword evidence="5 8" id="KW-1133">Transmembrane helix</keyword>
<evidence type="ECO:0000256" key="7">
    <source>
        <dbReference type="ARBA" id="ARBA00023136"/>
    </source>
</evidence>
<evidence type="ECO:0000256" key="2">
    <source>
        <dbReference type="ARBA" id="ARBA00022617"/>
    </source>
</evidence>
<dbReference type="PANTHER" id="PTHR10978">
    <property type="entry name" value="SUCCINATE DEHYDROGENASE CYTOCHROME B560 SUBUNIT"/>
    <property type="match status" value="1"/>
</dbReference>
<dbReference type="Proteomes" id="UP000636479">
    <property type="component" value="Unassembled WGS sequence"/>
</dbReference>
<keyword evidence="2" id="KW-0349">Heme</keyword>
<keyword evidence="4" id="KW-0479">Metal-binding</keyword>
<gene>
    <name evidence="9" type="ORF">MIND_00870900</name>
</gene>
<evidence type="ECO:0000256" key="6">
    <source>
        <dbReference type="ARBA" id="ARBA00023004"/>
    </source>
</evidence>
<keyword evidence="10" id="KW-1185">Reference proteome</keyword>
<evidence type="ECO:0000256" key="3">
    <source>
        <dbReference type="ARBA" id="ARBA00022692"/>
    </source>
</evidence>
<dbReference type="GO" id="GO:0006121">
    <property type="term" value="P:mitochondrial electron transport, succinate to ubiquinone"/>
    <property type="evidence" value="ECO:0007669"/>
    <property type="project" value="TreeGrafter"/>
</dbReference>
<protein>
    <submittedName>
        <fullName evidence="9">Cytochrome B subunit of succinate dehydrogenase</fullName>
    </submittedName>
</protein>
<evidence type="ECO:0000256" key="5">
    <source>
        <dbReference type="ARBA" id="ARBA00022989"/>
    </source>
</evidence>
<dbReference type="GO" id="GO:0009055">
    <property type="term" value="F:electron transfer activity"/>
    <property type="evidence" value="ECO:0007669"/>
    <property type="project" value="InterPro"/>
</dbReference>
<comment type="subcellular location">
    <subcellularLocation>
        <location evidence="1">Membrane</location>
    </subcellularLocation>
</comment>
<dbReference type="InterPro" id="IPR034804">
    <property type="entry name" value="SQR/QFR_C/D"/>
</dbReference>
<dbReference type="GO" id="GO:0006099">
    <property type="term" value="P:tricarboxylic acid cycle"/>
    <property type="evidence" value="ECO:0007669"/>
    <property type="project" value="InterPro"/>
</dbReference>